<dbReference type="Gene3D" id="1.10.260.40">
    <property type="entry name" value="lambda repressor-like DNA-binding domains"/>
    <property type="match status" value="1"/>
</dbReference>
<name>H5SLD1_9ZZZZ</name>
<dbReference type="SMART" id="SM00530">
    <property type="entry name" value="HTH_XRE"/>
    <property type="match status" value="1"/>
</dbReference>
<protein>
    <submittedName>
        <fullName evidence="2">DNA-binding domain protein HTH_XRE</fullName>
    </submittedName>
</protein>
<evidence type="ECO:0000313" key="2">
    <source>
        <dbReference type="EMBL" id="BAL56967.1"/>
    </source>
</evidence>
<dbReference type="InterPro" id="IPR010982">
    <property type="entry name" value="Lambda_DNA-bd_dom_sf"/>
</dbReference>
<feature type="domain" description="HTH cro/C1-type" evidence="1">
    <location>
        <begin position="10"/>
        <end position="47"/>
    </location>
</feature>
<dbReference type="Pfam" id="PF01381">
    <property type="entry name" value="HTH_3"/>
    <property type="match status" value="1"/>
</dbReference>
<reference evidence="2" key="2">
    <citation type="journal article" date="2012" name="PLoS ONE">
        <title>A Deeply Branching Thermophilic Bacterium with an Ancient Acetyl-CoA Pathway Dominates a Subsurface Ecosystem.</title>
        <authorList>
            <person name="Takami H."/>
            <person name="Noguchi H."/>
            <person name="Takaki Y."/>
            <person name="Uchiyama I."/>
            <person name="Toyoda A."/>
            <person name="Nishi S."/>
            <person name="Chee G.-J."/>
            <person name="Arai W."/>
            <person name="Nunoura T."/>
            <person name="Itoh T."/>
            <person name="Hattori M."/>
            <person name="Takai K."/>
        </authorList>
    </citation>
    <scope>NUCLEOTIDE SEQUENCE</scope>
</reference>
<dbReference type="AlphaFoldDB" id="H5SLD1"/>
<sequence>MRVRLKERAVWTALERLHISQNELARRLGISSGYLSQLICGRRSPSARLRRRFLEVLGPLGFDDLFFLEEQ</sequence>
<dbReference type="PROSITE" id="PS50943">
    <property type="entry name" value="HTH_CROC1"/>
    <property type="match status" value="1"/>
</dbReference>
<gene>
    <name evidence="2" type="ORF">HGMM_F46A05C06</name>
</gene>
<reference evidence="2" key="1">
    <citation type="journal article" date="2005" name="Environ. Microbiol.">
        <title>Genetic and functional properties of uncultivated thermophilic crenarchaeotes from a subsurface gold mine as revealed by analysis of genome fragments.</title>
        <authorList>
            <person name="Nunoura T."/>
            <person name="Hirayama H."/>
            <person name="Takami H."/>
            <person name="Oida H."/>
            <person name="Nishi S."/>
            <person name="Shimamura S."/>
            <person name="Suzuki Y."/>
            <person name="Inagaki F."/>
            <person name="Takai K."/>
            <person name="Nealson K.H."/>
            <person name="Horikoshi K."/>
        </authorList>
    </citation>
    <scope>NUCLEOTIDE SEQUENCE</scope>
</reference>
<dbReference type="CDD" id="cd00093">
    <property type="entry name" value="HTH_XRE"/>
    <property type="match status" value="1"/>
</dbReference>
<evidence type="ECO:0000259" key="1">
    <source>
        <dbReference type="PROSITE" id="PS50943"/>
    </source>
</evidence>
<dbReference type="GO" id="GO:0003677">
    <property type="term" value="F:DNA binding"/>
    <property type="evidence" value="ECO:0007669"/>
    <property type="project" value="UniProtKB-KW"/>
</dbReference>
<proteinExistence type="predicted"/>
<organism evidence="2">
    <name type="scientific">uncultured prokaryote</name>
    <dbReference type="NCBI Taxonomy" id="198431"/>
    <lineage>
        <taxon>unclassified sequences</taxon>
        <taxon>environmental samples</taxon>
    </lineage>
</organism>
<accession>H5SLD1</accession>
<dbReference type="InterPro" id="IPR001387">
    <property type="entry name" value="Cro/C1-type_HTH"/>
</dbReference>
<dbReference type="EMBL" id="AP011763">
    <property type="protein sequence ID" value="BAL56967.1"/>
    <property type="molecule type" value="Genomic_DNA"/>
</dbReference>
<keyword evidence="2" id="KW-0238">DNA-binding</keyword>
<dbReference type="SUPFAM" id="SSF47413">
    <property type="entry name" value="lambda repressor-like DNA-binding domains"/>
    <property type="match status" value="1"/>
</dbReference>